<keyword evidence="1" id="KW-0732">Signal</keyword>
<accession>A0AA36MHY4</accession>
<proteinExistence type="predicted"/>
<dbReference type="AlphaFoldDB" id="A0AA36MHY4"/>
<evidence type="ECO:0000256" key="1">
    <source>
        <dbReference type="SAM" id="SignalP"/>
    </source>
</evidence>
<evidence type="ECO:0000313" key="3">
    <source>
        <dbReference type="Proteomes" id="UP001178507"/>
    </source>
</evidence>
<dbReference type="Proteomes" id="UP001178507">
    <property type="component" value="Unassembled WGS sequence"/>
</dbReference>
<comment type="caution">
    <text evidence="2">The sequence shown here is derived from an EMBL/GenBank/DDBJ whole genome shotgun (WGS) entry which is preliminary data.</text>
</comment>
<feature type="chain" id="PRO_5041295707" evidence="1">
    <location>
        <begin position="20"/>
        <end position="224"/>
    </location>
</feature>
<dbReference type="EMBL" id="CAUJNA010000122">
    <property type="protein sequence ID" value="CAJ1372226.1"/>
    <property type="molecule type" value="Genomic_DNA"/>
</dbReference>
<feature type="signal peptide" evidence="1">
    <location>
        <begin position="1"/>
        <end position="19"/>
    </location>
</feature>
<keyword evidence="3" id="KW-1185">Reference proteome</keyword>
<name>A0AA36MHY4_9DINO</name>
<evidence type="ECO:0000313" key="2">
    <source>
        <dbReference type="EMBL" id="CAJ1372226.1"/>
    </source>
</evidence>
<protein>
    <submittedName>
        <fullName evidence="2">Uncharacterized protein</fullName>
    </submittedName>
</protein>
<organism evidence="2 3">
    <name type="scientific">Effrenium voratum</name>
    <dbReference type="NCBI Taxonomy" id="2562239"/>
    <lineage>
        <taxon>Eukaryota</taxon>
        <taxon>Sar</taxon>
        <taxon>Alveolata</taxon>
        <taxon>Dinophyceae</taxon>
        <taxon>Suessiales</taxon>
        <taxon>Symbiodiniaceae</taxon>
        <taxon>Effrenium</taxon>
    </lineage>
</organism>
<reference evidence="2" key="1">
    <citation type="submission" date="2023-08" db="EMBL/GenBank/DDBJ databases">
        <authorList>
            <person name="Chen Y."/>
            <person name="Shah S."/>
            <person name="Dougan E. K."/>
            <person name="Thang M."/>
            <person name="Chan C."/>
        </authorList>
    </citation>
    <scope>NUCLEOTIDE SEQUENCE</scope>
</reference>
<gene>
    <name evidence="2" type="ORF">EVOR1521_LOCUS2349</name>
</gene>
<sequence>MWRHLLGLCAGLAAGSSDGARSTLCCVKDTYQHGVFTFQFQTDAKAALYAAYFTGAYRHGWNSPIPLERRFAARMWIHCLGGMKLTPELCKKPPISSELDVFNESQFINEKEEAFNRLHQFIQSAYFRQEEYVFSAPDCATGYVPAKDSTRCNGELLNFLTLAQYWNRKLQADIELSRAKRRLEGTNAEQMAAVKGHIHELEQVRQNQLNSIIKVLQRPSEYVT</sequence>